<dbReference type="EMBL" id="JAGQHS010000193">
    <property type="protein sequence ID" value="MCA9758626.1"/>
    <property type="molecule type" value="Genomic_DNA"/>
</dbReference>
<protein>
    <submittedName>
        <fullName evidence="4">SpoVG family protein</fullName>
    </submittedName>
</protein>
<dbReference type="Gene3D" id="3.30.1120.40">
    <property type="entry name" value="Stage V sporulation protein G"/>
    <property type="match status" value="1"/>
</dbReference>
<sequence length="203" mass="22728">MMTNESRRTADDALWDRLCSGMEGDLETAADRRRALEDLEIDTTELEAKVLEKVRDWRKTMGADRSSRSILERDTPLAEGDEFVPTKRERPVASTTTRESGPHPDGVVITEVRVSPRRQGRLRALCSVTLGGVFVIRGIKVIEGPSRLFLAMPSRKEGDGKFRDVCHPVSTAFRASLEDRVIAEYSRSVRSDGFREEGASLAY</sequence>
<evidence type="ECO:0000313" key="4">
    <source>
        <dbReference type="EMBL" id="MCA9758626.1"/>
    </source>
</evidence>
<dbReference type="SUPFAM" id="SSF160537">
    <property type="entry name" value="SpoVG-like"/>
    <property type="match status" value="1"/>
</dbReference>
<accession>A0A956NHH4</accession>
<reference evidence="4" key="1">
    <citation type="submission" date="2020-04" db="EMBL/GenBank/DDBJ databases">
        <authorList>
            <person name="Zhang T."/>
        </authorList>
    </citation>
    <scope>NUCLEOTIDE SEQUENCE</scope>
    <source>
        <strain evidence="4">HKST-UBA02</strain>
    </source>
</reference>
<keyword evidence="2" id="KW-0717">Septation</keyword>
<dbReference type="Proteomes" id="UP000739538">
    <property type="component" value="Unassembled WGS sequence"/>
</dbReference>
<evidence type="ECO:0000256" key="3">
    <source>
        <dbReference type="ARBA" id="ARBA00023306"/>
    </source>
</evidence>
<proteinExistence type="predicted"/>
<dbReference type="PANTHER" id="PTHR38429:SF1">
    <property type="entry name" value="SEPTATION PROTEIN SPOVG-RELATED"/>
    <property type="match status" value="1"/>
</dbReference>
<dbReference type="PANTHER" id="PTHR38429">
    <property type="entry name" value="SEPTATION PROTEIN SPOVG-RELATED"/>
    <property type="match status" value="1"/>
</dbReference>
<organism evidence="4 5">
    <name type="scientific">Eiseniibacteriota bacterium</name>
    <dbReference type="NCBI Taxonomy" id="2212470"/>
    <lineage>
        <taxon>Bacteria</taxon>
        <taxon>Candidatus Eiseniibacteriota</taxon>
    </lineage>
</organism>
<dbReference type="InterPro" id="IPR007170">
    <property type="entry name" value="SpoVG"/>
</dbReference>
<dbReference type="GO" id="GO:0030435">
    <property type="term" value="P:sporulation resulting in formation of a cellular spore"/>
    <property type="evidence" value="ECO:0007669"/>
    <property type="project" value="InterPro"/>
</dbReference>
<keyword evidence="1" id="KW-0132">Cell division</keyword>
<keyword evidence="3" id="KW-0131">Cell cycle</keyword>
<gene>
    <name evidence="4" type="ORF">KDA27_22710</name>
</gene>
<dbReference type="InterPro" id="IPR036751">
    <property type="entry name" value="SpoVG_sf"/>
</dbReference>
<dbReference type="Pfam" id="PF04026">
    <property type="entry name" value="SpoVG"/>
    <property type="match status" value="1"/>
</dbReference>
<evidence type="ECO:0000256" key="1">
    <source>
        <dbReference type="ARBA" id="ARBA00022618"/>
    </source>
</evidence>
<evidence type="ECO:0000256" key="2">
    <source>
        <dbReference type="ARBA" id="ARBA00023210"/>
    </source>
</evidence>
<comment type="caution">
    <text evidence="4">The sequence shown here is derived from an EMBL/GenBank/DDBJ whole genome shotgun (WGS) entry which is preliminary data.</text>
</comment>
<evidence type="ECO:0000313" key="5">
    <source>
        <dbReference type="Proteomes" id="UP000739538"/>
    </source>
</evidence>
<name>A0A956NHH4_UNCEI</name>
<reference evidence="4" key="2">
    <citation type="journal article" date="2021" name="Microbiome">
        <title>Successional dynamics and alternative stable states in a saline activated sludge microbial community over 9 years.</title>
        <authorList>
            <person name="Wang Y."/>
            <person name="Ye J."/>
            <person name="Ju F."/>
            <person name="Liu L."/>
            <person name="Boyd J.A."/>
            <person name="Deng Y."/>
            <person name="Parks D.H."/>
            <person name="Jiang X."/>
            <person name="Yin X."/>
            <person name="Woodcroft B.J."/>
            <person name="Tyson G.W."/>
            <person name="Hugenholtz P."/>
            <person name="Polz M.F."/>
            <person name="Zhang T."/>
        </authorList>
    </citation>
    <scope>NUCLEOTIDE SEQUENCE</scope>
    <source>
        <strain evidence="4">HKST-UBA02</strain>
    </source>
</reference>
<dbReference type="GO" id="GO:0000917">
    <property type="term" value="P:division septum assembly"/>
    <property type="evidence" value="ECO:0007669"/>
    <property type="project" value="UniProtKB-KW"/>
</dbReference>
<dbReference type="AlphaFoldDB" id="A0A956NHH4"/>